<dbReference type="InterPro" id="IPR045108">
    <property type="entry name" value="TXNDC17-like"/>
</dbReference>
<dbReference type="OMA" id="MPLITDF"/>
<protein>
    <recommendedName>
        <fullName evidence="2">Thioredoxin domain-containing protein</fullName>
    </recommendedName>
</protein>
<dbReference type="InterPro" id="IPR010357">
    <property type="entry name" value="TXNDC17_dom"/>
</dbReference>
<dbReference type="GO" id="GO:0005829">
    <property type="term" value="C:cytosol"/>
    <property type="evidence" value="ECO:0007669"/>
    <property type="project" value="TreeGrafter"/>
</dbReference>
<feature type="domain" description="Thioredoxin" evidence="2">
    <location>
        <begin position="28"/>
        <end position="107"/>
    </location>
</feature>
<dbReference type="Proteomes" id="UP000629468">
    <property type="component" value="Unassembled WGS sequence"/>
</dbReference>
<dbReference type="SUPFAM" id="SSF52833">
    <property type="entry name" value="Thioredoxin-like"/>
    <property type="match status" value="1"/>
</dbReference>
<proteinExistence type="inferred from homology"/>
<dbReference type="PANTHER" id="PTHR12452">
    <property type="entry name" value="42-9-9 PROTEIN-RELATED"/>
    <property type="match status" value="1"/>
</dbReference>
<name>A0A8H7FAB6_AGABI</name>
<evidence type="ECO:0000256" key="1">
    <source>
        <dbReference type="ARBA" id="ARBA00008987"/>
    </source>
</evidence>
<evidence type="ECO:0000259" key="2">
    <source>
        <dbReference type="Pfam" id="PF06110"/>
    </source>
</evidence>
<dbReference type="Gene3D" id="3.40.30.10">
    <property type="entry name" value="Glutaredoxin"/>
    <property type="match status" value="1"/>
</dbReference>
<evidence type="ECO:0000313" key="4">
    <source>
        <dbReference type="Proteomes" id="UP000629468"/>
    </source>
</evidence>
<comment type="similarity">
    <text evidence="1">Belongs to the thioredoxin family.</text>
</comment>
<dbReference type="InterPro" id="IPR036249">
    <property type="entry name" value="Thioredoxin-like_sf"/>
</dbReference>
<sequence length="116" mass="12946">MLNIADAGSIGPHALLDVPEKILIFYSSPVHGELWCPDCRDVEQLVRDTFDSPHAPDALIIYVGDKSQWKAEHNPFRKDPWKLRVIPTIVKLDKGKEVGRLVDKEISEGLATFVAG</sequence>
<comment type="caution">
    <text evidence="3">The sequence shown here is derived from an EMBL/GenBank/DDBJ whole genome shotgun (WGS) entry which is preliminary data.</text>
</comment>
<dbReference type="PANTHER" id="PTHR12452:SF0">
    <property type="entry name" value="THIOREDOXIN DOMAIN-CONTAINING PROTEIN 17"/>
    <property type="match status" value="1"/>
</dbReference>
<dbReference type="Pfam" id="PF06110">
    <property type="entry name" value="TXD17-like_Trx"/>
    <property type="match status" value="1"/>
</dbReference>
<accession>A0A8H7FAB6</accession>
<evidence type="ECO:0000313" key="3">
    <source>
        <dbReference type="EMBL" id="KAF7784132.1"/>
    </source>
</evidence>
<dbReference type="GO" id="GO:0047134">
    <property type="term" value="F:protein-disulfide reductase [NAD(P)H] activity"/>
    <property type="evidence" value="ECO:0007669"/>
    <property type="project" value="InterPro"/>
</dbReference>
<dbReference type="AlphaFoldDB" id="A0A8H7FAB6"/>
<gene>
    <name evidence="3" type="ORF">Agabi119p4_297</name>
</gene>
<organism evidence="3 4">
    <name type="scientific">Agaricus bisporus var. burnettii</name>
    <dbReference type="NCBI Taxonomy" id="192524"/>
    <lineage>
        <taxon>Eukaryota</taxon>
        <taxon>Fungi</taxon>
        <taxon>Dikarya</taxon>
        <taxon>Basidiomycota</taxon>
        <taxon>Agaricomycotina</taxon>
        <taxon>Agaricomycetes</taxon>
        <taxon>Agaricomycetidae</taxon>
        <taxon>Agaricales</taxon>
        <taxon>Agaricineae</taxon>
        <taxon>Agaricaceae</taxon>
        <taxon>Agaricus</taxon>
    </lineage>
</organism>
<dbReference type="EMBL" id="JABXXO010000001">
    <property type="protein sequence ID" value="KAF7784132.1"/>
    <property type="molecule type" value="Genomic_DNA"/>
</dbReference>
<reference evidence="3 4" key="1">
    <citation type="journal article" name="Sci. Rep.">
        <title>Telomere-to-telomere assembled and centromere annotated genomes of the two main subspecies of the button mushroom Agaricus bisporus reveal especially polymorphic chromosome ends.</title>
        <authorList>
            <person name="Sonnenberg A.S.M."/>
            <person name="Sedaghat-Telgerd N."/>
            <person name="Lavrijssen B."/>
            <person name="Ohm R.A."/>
            <person name="Hendrickx P.M."/>
            <person name="Scholtmeijer K."/>
            <person name="Baars J.J.P."/>
            <person name="van Peer A."/>
        </authorList>
    </citation>
    <scope>NUCLEOTIDE SEQUENCE [LARGE SCALE GENOMIC DNA]</scope>
    <source>
        <strain evidence="3 4">H119_p4</strain>
    </source>
</reference>